<keyword evidence="1" id="KW-0472">Membrane</keyword>
<dbReference type="EMBL" id="JACASE010000018">
    <property type="protein sequence ID" value="KAF6395360.1"/>
    <property type="molecule type" value="Genomic_DNA"/>
</dbReference>
<feature type="transmembrane region" description="Helical" evidence="1">
    <location>
        <begin position="78"/>
        <end position="98"/>
    </location>
</feature>
<reference evidence="2 3" key="1">
    <citation type="journal article" date="2020" name="Nature">
        <title>Six reference-quality genomes reveal evolution of bat adaptations.</title>
        <authorList>
            <person name="Jebb D."/>
            <person name="Huang Z."/>
            <person name="Pippel M."/>
            <person name="Hughes G.M."/>
            <person name="Lavrichenko K."/>
            <person name="Devanna P."/>
            <person name="Winkler S."/>
            <person name="Jermiin L.S."/>
            <person name="Skirmuntt E.C."/>
            <person name="Katzourakis A."/>
            <person name="Burkitt-Gray L."/>
            <person name="Ray D.A."/>
            <person name="Sullivan K.A.M."/>
            <person name="Roscito J.G."/>
            <person name="Kirilenko B.M."/>
            <person name="Davalos L.M."/>
            <person name="Corthals A.P."/>
            <person name="Power M.L."/>
            <person name="Jones G."/>
            <person name="Ransome R.D."/>
            <person name="Dechmann D.K.N."/>
            <person name="Locatelli A.G."/>
            <person name="Puechmaille S.J."/>
            <person name="Fedrigo O."/>
            <person name="Jarvis E.D."/>
            <person name="Hiller M."/>
            <person name="Vernes S.C."/>
            <person name="Myers E.W."/>
            <person name="Teeling E.C."/>
        </authorList>
    </citation>
    <scope>NUCLEOTIDE SEQUENCE [LARGE SCALE GENOMIC DNA]</scope>
    <source>
        <strain evidence="2">MRouAeg1</strain>
        <tissue evidence="2">Muscle</tissue>
    </source>
</reference>
<evidence type="ECO:0000313" key="2">
    <source>
        <dbReference type="EMBL" id="KAF6395360.1"/>
    </source>
</evidence>
<proteinExistence type="predicted"/>
<dbReference type="Proteomes" id="UP000593571">
    <property type="component" value="Unassembled WGS sequence"/>
</dbReference>
<keyword evidence="1" id="KW-0812">Transmembrane</keyword>
<protein>
    <submittedName>
        <fullName evidence="2">Uncharacterized protein</fullName>
    </submittedName>
</protein>
<keyword evidence="1" id="KW-1133">Transmembrane helix</keyword>
<organism evidence="2 3">
    <name type="scientific">Rousettus aegyptiacus</name>
    <name type="common">Egyptian fruit bat</name>
    <name type="synonym">Pteropus aegyptiacus</name>
    <dbReference type="NCBI Taxonomy" id="9407"/>
    <lineage>
        <taxon>Eukaryota</taxon>
        <taxon>Metazoa</taxon>
        <taxon>Chordata</taxon>
        <taxon>Craniata</taxon>
        <taxon>Vertebrata</taxon>
        <taxon>Euteleostomi</taxon>
        <taxon>Mammalia</taxon>
        <taxon>Eutheria</taxon>
        <taxon>Laurasiatheria</taxon>
        <taxon>Chiroptera</taxon>
        <taxon>Yinpterochiroptera</taxon>
        <taxon>Pteropodoidea</taxon>
        <taxon>Pteropodidae</taxon>
        <taxon>Rousettinae</taxon>
        <taxon>Rousettus</taxon>
    </lineage>
</organism>
<sequence length="163" mass="18321">MEMAYRSRGTVASKAISPARSRIKSKNGWIIHLRASRLQGALGDVKSFLTPRWFPVFFHHRRTSAASRRDRIFSRFRVFIHVLAFLYKALSPLLLFSAPPTSPPPIFKGQSHGSLLDPAFSSSSRPGYTFGSTPPFRSALHLAPVRHWFGVITVCVPPFPVYL</sequence>
<keyword evidence="3" id="KW-1185">Reference proteome</keyword>
<gene>
    <name evidence="2" type="ORF">HJG63_009923</name>
</gene>
<evidence type="ECO:0000256" key="1">
    <source>
        <dbReference type="SAM" id="Phobius"/>
    </source>
</evidence>
<dbReference type="AlphaFoldDB" id="A0A7J8BAL5"/>
<accession>A0A7J8BAL5</accession>
<evidence type="ECO:0000313" key="3">
    <source>
        <dbReference type="Proteomes" id="UP000593571"/>
    </source>
</evidence>
<comment type="caution">
    <text evidence="2">The sequence shown here is derived from an EMBL/GenBank/DDBJ whole genome shotgun (WGS) entry which is preliminary data.</text>
</comment>
<name>A0A7J8BAL5_ROUAE</name>